<accession>A0ABT2ZCI4</accession>
<feature type="coiled-coil region" evidence="1">
    <location>
        <begin position="123"/>
        <end position="157"/>
    </location>
</feature>
<evidence type="ECO:0000256" key="1">
    <source>
        <dbReference type="SAM" id="Coils"/>
    </source>
</evidence>
<dbReference type="RefSeq" id="WP_263734524.1">
    <property type="nucleotide sequence ID" value="NZ_JAOWKY010000002.1"/>
</dbReference>
<feature type="compositionally biased region" description="Low complexity" evidence="2">
    <location>
        <begin position="90"/>
        <end position="101"/>
    </location>
</feature>
<feature type="compositionally biased region" description="Basic and acidic residues" evidence="2">
    <location>
        <begin position="314"/>
        <end position="323"/>
    </location>
</feature>
<organism evidence="3 4">
    <name type="scientific">Albidovulum marisflavi</name>
    <dbReference type="NCBI Taxonomy" id="2984159"/>
    <lineage>
        <taxon>Bacteria</taxon>
        <taxon>Pseudomonadati</taxon>
        <taxon>Pseudomonadota</taxon>
        <taxon>Alphaproteobacteria</taxon>
        <taxon>Rhodobacterales</taxon>
        <taxon>Paracoccaceae</taxon>
        <taxon>Albidovulum</taxon>
    </lineage>
</organism>
<dbReference type="Proteomes" id="UP001652542">
    <property type="component" value="Unassembled WGS sequence"/>
</dbReference>
<evidence type="ECO:0000313" key="4">
    <source>
        <dbReference type="Proteomes" id="UP001652542"/>
    </source>
</evidence>
<evidence type="ECO:0000256" key="2">
    <source>
        <dbReference type="SAM" id="MobiDB-lite"/>
    </source>
</evidence>
<protein>
    <submittedName>
        <fullName evidence="3">DUF3618 domain-containing protein</fullName>
    </submittedName>
</protein>
<comment type="caution">
    <text evidence="3">The sequence shown here is derived from an EMBL/GenBank/DDBJ whole genome shotgun (WGS) entry which is preliminary data.</text>
</comment>
<name>A0ABT2ZCI4_9RHOB</name>
<feature type="region of interest" description="Disordered" evidence="2">
    <location>
        <begin position="86"/>
        <end position="122"/>
    </location>
</feature>
<keyword evidence="4" id="KW-1185">Reference proteome</keyword>
<proteinExistence type="predicted"/>
<dbReference type="EMBL" id="JAOWKY010000002">
    <property type="protein sequence ID" value="MCV2868860.1"/>
    <property type="molecule type" value="Genomic_DNA"/>
</dbReference>
<evidence type="ECO:0000313" key="3">
    <source>
        <dbReference type="EMBL" id="MCV2868860.1"/>
    </source>
</evidence>
<keyword evidence="1" id="KW-0175">Coiled coil</keyword>
<sequence>MAHQTDVRDREAELERDRASLASTLNELQDRVSVEHLAREALGMIRSNANTYASSIDSAIRANPMAVALTCAGVAWLIFGGRKNSEAGEEGSAGQHSAGGASPRGHLSRGYDPYASSGDHRWSSRIDELRQRASDALDEAERKAKGFAEDQRDYLAERGRILSDFTADLADSLRDGLEDLSAAARDRVVQARQKAYAASLRAGRSARAGGREAGHLIEEHPLVAGAIALALGAAFAAALPRTRTEDRAFGAESDRLMAAAADALREERERLSHVAQEFAQDVKSAAKDAAGAAAAGAKADSASDRQSAAKAKTAKAEKTETKG</sequence>
<feature type="compositionally biased region" description="Low complexity" evidence="2">
    <location>
        <begin position="289"/>
        <end position="300"/>
    </location>
</feature>
<reference evidence="3 4" key="1">
    <citation type="submission" date="2022-10" db="EMBL/GenBank/DDBJ databases">
        <title>Defluviimonas sp. nov., isolated from ocean surface water.</title>
        <authorList>
            <person name="He W."/>
            <person name="Wang L."/>
            <person name="Zhang D.-F."/>
        </authorList>
    </citation>
    <scope>NUCLEOTIDE SEQUENCE [LARGE SCALE GENOMIC DNA]</scope>
    <source>
        <strain evidence="3 4">WL0002</strain>
    </source>
</reference>
<gene>
    <name evidence="3" type="ORF">OEW28_09490</name>
</gene>
<feature type="region of interest" description="Disordered" evidence="2">
    <location>
        <begin position="289"/>
        <end position="323"/>
    </location>
</feature>
<dbReference type="InterPro" id="IPR022062">
    <property type="entry name" value="DUF3618"/>
</dbReference>
<dbReference type="Pfam" id="PF12277">
    <property type="entry name" value="DUF3618"/>
    <property type="match status" value="1"/>
</dbReference>